<dbReference type="EMBL" id="JAURUD010000001">
    <property type="protein sequence ID" value="MDP9685719.1"/>
    <property type="molecule type" value="Genomic_DNA"/>
</dbReference>
<proteinExistence type="predicted"/>
<dbReference type="Proteomes" id="UP001231675">
    <property type="component" value="Unassembled WGS sequence"/>
</dbReference>
<organism evidence="1 2">
    <name type="scientific">Streptomyces griseoviridis</name>
    <dbReference type="NCBI Taxonomy" id="45398"/>
    <lineage>
        <taxon>Bacteria</taxon>
        <taxon>Bacillati</taxon>
        <taxon>Actinomycetota</taxon>
        <taxon>Actinomycetes</taxon>
        <taxon>Kitasatosporales</taxon>
        <taxon>Streptomycetaceae</taxon>
        <taxon>Streptomyces</taxon>
    </lineage>
</organism>
<sequence length="33" mass="3289">MSRAGTSADQLRAVVDVALDALARALGASDTDA</sequence>
<protein>
    <recommendedName>
        <fullName evidence="3">TetR family transcriptional regulator</fullName>
    </recommendedName>
</protein>
<evidence type="ECO:0000313" key="1">
    <source>
        <dbReference type="EMBL" id="MDP9685719.1"/>
    </source>
</evidence>
<evidence type="ECO:0000313" key="2">
    <source>
        <dbReference type="Proteomes" id="UP001231675"/>
    </source>
</evidence>
<keyword evidence="2" id="KW-1185">Reference proteome</keyword>
<comment type="caution">
    <text evidence="1">The sequence shown here is derived from an EMBL/GenBank/DDBJ whole genome shotgun (WGS) entry which is preliminary data.</text>
</comment>
<evidence type="ECO:0008006" key="3">
    <source>
        <dbReference type="Google" id="ProtNLM"/>
    </source>
</evidence>
<name>A0ABT9LQB7_STRGD</name>
<accession>A0ABT9LQB7</accession>
<reference evidence="1 2" key="1">
    <citation type="submission" date="2023-07" db="EMBL/GenBank/DDBJ databases">
        <title>Sequencing the genomes of 1000 actinobacteria strains.</title>
        <authorList>
            <person name="Klenk H.-P."/>
        </authorList>
    </citation>
    <scope>NUCLEOTIDE SEQUENCE [LARGE SCALE GENOMIC DNA]</scope>
    <source>
        <strain evidence="1 2">DSM 40229</strain>
    </source>
</reference>
<gene>
    <name evidence="1" type="ORF">J2S47_006221</name>
</gene>